<accession>A0AC34PXJ1</accession>
<name>A0AC34PXJ1_9BILA</name>
<dbReference type="Proteomes" id="UP000887576">
    <property type="component" value="Unplaced"/>
</dbReference>
<reference evidence="2" key="1">
    <citation type="submission" date="2022-11" db="UniProtKB">
        <authorList>
            <consortium name="WormBaseParasite"/>
        </authorList>
    </citation>
    <scope>IDENTIFICATION</scope>
</reference>
<organism evidence="1 2">
    <name type="scientific">Panagrolaimus sp. JU765</name>
    <dbReference type="NCBI Taxonomy" id="591449"/>
    <lineage>
        <taxon>Eukaryota</taxon>
        <taxon>Metazoa</taxon>
        <taxon>Ecdysozoa</taxon>
        <taxon>Nematoda</taxon>
        <taxon>Chromadorea</taxon>
        <taxon>Rhabditida</taxon>
        <taxon>Tylenchina</taxon>
        <taxon>Panagrolaimomorpha</taxon>
        <taxon>Panagrolaimoidea</taxon>
        <taxon>Panagrolaimidae</taxon>
        <taxon>Panagrolaimus</taxon>
    </lineage>
</organism>
<proteinExistence type="predicted"/>
<evidence type="ECO:0000313" key="2">
    <source>
        <dbReference type="WBParaSite" id="JU765_v2.g1090.t1"/>
    </source>
</evidence>
<dbReference type="WBParaSite" id="JU765_v2.g1090.t1">
    <property type="protein sequence ID" value="JU765_v2.g1090.t1"/>
    <property type="gene ID" value="JU765_v2.g1090"/>
</dbReference>
<evidence type="ECO:0000313" key="1">
    <source>
        <dbReference type="Proteomes" id="UP000887576"/>
    </source>
</evidence>
<sequence length="296" mass="33205">MLGEYGMQADCVVKLAPRMASGTRRQADSQVILLIPDVIPKSVKTVADLRETIKTLHTSLPSNEPQDRSSALWTPEKQMEHELTRNRMKELMQRRRKLRPSPKSSSSSSIVAPEFGDDLNGVSGMPLIDTGSICGSIGRSPLASEPGTPPELRANRGNMAKQNVSSTTVVEPKDPATIPVTEKELKLYFDPPETTRQAEMLRRDLYDPPQNRQELEKVKKDLQELQKGICGVCRRRLPLIQQSLKCRCGRSFCPRHRNAEEHKCSVDYKLAGRKKLEKENPKLELGGARKAKQDEV</sequence>
<protein>
    <submittedName>
        <fullName evidence="2">AN1-type domain-containing protein</fullName>
    </submittedName>
</protein>